<dbReference type="InterPro" id="IPR020807">
    <property type="entry name" value="PKS_DH"/>
</dbReference>
<comment type="caution">
    <text evidence="9">The sequence shown here is derived from an EMBL/GenBank/DDBJ whole genome shotgun (WGS) entry which is preliminary data.</text>
</comment>
<dbReference type="InterPro" id="IPR009081">
    <property type="entry name" value="PP-bd_ACP"/>
</dbReference>
<dbReference type="InterPro" id="IPR014030">
    <property type="entry name" value="Ketoacyl_synth_N"/>
</dbReference>
<dbReference type="SUPFAM" id="SSF55048">
    <property type="entry name" value="Probable ACP-binding domain of malonyl-CoA ACP transacylase"/>
    <property type="match status" value="1"/>
</dbReference>
<dbReference type="Gene3D" id="1.10.1200.10">
    <property type="entry name" value="ACP-like"/>
    <property type="match status" value="1"/>
</dbReference>
<dbReference type="InterPro" id="IPR016035">
    <property type="entry name" value="Acyl_Trfase/lysoPLipase"/>
</dbReference>
<dbReference type="InterPro" id="IPR018201">
    <property type="entry name" value="Ketoacyl_synth_AS"/>
</dbReference>
<feature type="region of interest" description="N-terminal hotdog fold" evidence="5">
    <location>
        <begin position="945"/>
        <end position="1069"/>
    </location>
</feature>
<accession>A0A3M2LBK6</accession>
<dbReference type="InterPro" id="IPR049552">
    <property type="entry name" value="PKS_DH_N"/>
</dbReference>
<evidence type="ECO:0000313" key="10">
    <source>
        <dbReference type="Proteomes" id="UP000279275"/>
    </source>
</evidence>
<dbReference type="InterPro" id="IPR029058">
    <property type="entry name" value="AB_hydrolase_fold"/>
</dbReference>
<keyword evidence="1" id="KW-0596">Phosphopantetheine</keyword>
<dbReference type="PROSITE" id="PS00012">
    <property type="entry name" value="PHOSPHOPANTETHEINE"/>
    <property type="match status" value="1"/>
</dbReference>
<keyword evidence="3 9" id="KW-0808">Transferase</keyword>
<dbReference type="GO" id="GO:0004315">
    <property type="term" value="F:3-oxoacyl-[acyl-carrier-protein] synthase activity"/>
    <property type="evidence" value="ECO:0007669"/>
    <property type="project" value="InterPro"/>
</dbReference>
<feature type="active site" description="Proton acceptor; for dehydratase activity" evidence="5">
    <location>
        <position position="977"/>
    </location>
</feature>
<dbReference type="Pfam" id="PF00550">
    <property type="entry name" value="PP-binding"/>
    <property type="match status" value="1"/>
</dbReference>
<feature type="domain" description="Ketosynthase family 3 (KS3)" evidence="7">
    <location>
        <begin position="34"/>
        <end position="445"/>
    </location>
</feature>
<keyword evidence="2" id="KW-0597">Phosphoprotein</keyword>
<dbReference type="SUPFAM" id="SSF53474">
    <property type="entry name" value="alpha/beta-Hydrolases"/>
    <property type="match status" value="1"/>
</dbReference>
<dbReference type="CDD" id="cd00833">
    <property type="entry name" value="PKS"/>
    <property type="match status" value="1"/>
</dbReference>
<gene>
    <name evidence="9" type="ORF">EBN03_00010</name>
</gene>
<dbReference type="Pfam" id="PF02801">
    <property type="entry name" value="Ketoacyl-synt_C"/>
    <property type="match status" value="1"/>
</dbReference>
<evidence type="ECO:0000256" key="4">
    <source>
        <dbReference type="ARBA" id="ARBA00023315"/>
    </source>
</evidence>
<dbReference type="Gene3D" id="3.30.70.3290">
    <property type="match status" value="1"/>
</dbReference>
<keyword evidence="4 9" id="KW-0012">Acyltransferase</keyword>
<dbReference type="PANTHER" id="PTHR43775:SF51">
    <property type="entry name" value="INACTIVE PHENOLPHTHIOCEROL SYNTHESIS POLYKETIDE SYNTHASE TYPE I PKS1-RELATED"/>
    <property type="match status" value="1"/>
</dbReference>
<dbReference type="Pfam" id="PF00698">
    <property type="entry name" value="Acyl_transf_1"/>
    <property type="match status" value="1"/>
</dbReference>
<dbReference type="GO" id="GO:0006633">
    <property type="term" value="P:fatty acid biosynthetic process"/>
    <property type="evidence" value="ECO:0007669"/>
    <property type="project" value="InterPro"/>
</dbReference>
<evidence type="ECO:0000313" key="9">
    <source>
        <dbReference type="EMBL" id="RMI34814.1"/>
    </source>
</evidence>
<name>A0A3M2LBK6_9NOCA</name>
<dbReference type="Gene3D" id="3.40.47.10">
    <property type="match status" value="1"/>
</dbReference>
<dbReference type="PANTHER" id="PTHR43775">
    <property type="entry name" value="FATTY ACID SYNTHASE"/>
    <property type="match status" value="1"/>
</dbReference>
<protein>
    <submittedName>
        <fullName evidence="9">Acyltransferase domain-containing protein</fullName>
    </submittedName>
</protein>
<dbReference type="EMBL" id="RFFH01000001">
    <property type="protein sequence ID" value="RMI34814.1"/>
    <property type="molecule type" value="Genomic_DNA"/>
</dbReference>
<dbReference type="SMART" id="SM00827">
    <property type="entry name" value="PKS_AT"/>
    <property type="match status" value="1"/>
</dbReference>
<dbReference type="FunFam" id="3.40.366.10:FF:000002">
    <property type="entry name" value="Probable polyketide synthase 2"/>
    <property type="match status" value="1"/>
</dbReference>
<dbReference type="InterPro" id="IPR049900">
    <property type="entry name" value="PKS_mFAS_DH"/>
</dbReference>
<dbReference type="InterPro" id="IPR020806">
    <property type="entry name" value="PKS_PP-bd"/>
</dbReference>
<dbReference type="InterPro" id="IPR020841">
    <property type="entry name" value="PKS_Beta-ketoAc_synthase_dom"/>
</dbReference>
<feature type="domain" description="PKS/mFAS DH" evidence="8">
    <location>
        <begin position="945"/>
        <end position="1217"/>
    </location>
</feature>
<dbReference type="FunFam" id="3.40.47.10:FF:000019">
    <property type="entry name" value="Polyketide synthase type I"/>
    <property type="match status" value="1"/>
</dbReference>
<dbReference type="PROSITE" id="PS52004">
    <property type="entry name" value="KS3_2"/>
    <property type="match status" value="1"/>
</dbReference>
<feature type="active site" description="Proton donor; for dehydratase activity" evidence="5">
    <location>
        <position position="1140"/>
    </location>
</feature>
<dbReference type="InterPro" id="IPR042104">
    <property type="entry name" value="PKS_dehydratase_sf"/>
</dbReference>
<dbReference type="InterPro" id="IPR049551">
    <property type="entry name" value="PKS_DH_C"/>
</dbReference>
<dbReference type="SMART" id="SM00825">
    <property type="entry name" value="PKS_KS"/>
    <property type="match status" value="1"/>
</dbReference>
<dbReference type="InterPro" id="IPR014043">
    <property type="entry name" value="Acyl_transferase_dom"/>
</dbReference>
<evidence type="ECO:0000259" key="8">
    <source>
        <dbReference type="PROSITE" id="PS52019"/>
    </source>
</evidence>
<evidence type="ECO:0000256" key="5">
    <source>
        <dbReference type="PROSITE-ProRule" id="PRU01363"/>
    </source>
</evidence>
<evidence type="ECO:0000259" key="6">
    <source>
        <dbReference type="PROSITE" id="PS50075"/>
    </source>
</evidence>
<dbReference type="Pfam" id="PF00975">
    <property type="entry name" value="Thioesterase"/>
    <property type="match status" value="1"/>
</dbReference>
<organism evidence="9 10">
    <name type="scientific">Nocardia stercoris</name>
    <dbReference type="NCBI Taxonomy" id="2483361"/>
    <lineage>
        <taxon>Bacteria</taxon>
        <taxon>Bacillati</taxon>
        <taxon>Actinomycetota</taxon>
        <taxon>Actinomycetes</taxon>
        <taxon>Mycobacteriales</taxon>
        <taxon>Nocardiaceae</taxon>
        <taxon>Nocardia</taxon>
    </lineage>
</organism>
<dbReference type="PROSITE" id="PS00606">
    <property type="entry name" value="KS3_1"/>
    <property type="match status" value="1"/>
</dbReference>
<evidence type="ECO:0000256" key="2">
    <source>
        <dbReference type="ARBA" id="ARBA00022553"/>
    </source>
</evidence>
<dbReference type="InterPro" id="IPR014031">
    <property type="entry name" value="Ketoacyl_synth_C"/>
</dbReference>
<dbReference type="OrthoDB" id="9778690at2"/>
<dbReference type="InterPro" id="IPR050091">
    <property type="entry name" value="PKS_NRPS_Biosynth_Enz"/>
</dbReference>
<dbReference type="InterPro" id="IPR016039">
    <property type="entry name" value="Thiolase-like"/>
</dbReference>
<feature type="domain" description="Carrier" evidence="6">
    <location>
        <begin position="1260"/>
        <end position="1335"/>
    </location>
</feature>
<dbReference type="Pfam" id="PF00109">
    <property type="entry name" value="ketoacyl-synt"/>
    <property type="match status" value="1"/>
</dbReference>
<evidence type="ECO:0000259" key="7">
    <source>
        <dbReference type="PROSITE" id="PS52004"/>
    </source>
</evidence>
<dbReference type="InterPro" id="IPR020802">
    <property type="entry name" value="TesA-like"/>
</dbReference>
<dbReference type="PROSITE" id="PS52019">
    <property type="entry name" value="PKS_MFAS_DH"/>
    <property type="match status" value="1"/>
</dbReference>
<reference evidence="9 10" key="1">
    <citation type="submission" date="2018-10" db="EMBL/GenBank/DDBJ databases">
        <title>Isolation from cow dung.</title>
        <authorList>
            <person name="Ling L."/>
        </authorList>
    </citation>
    <scope>NUCLEOTIDE SEQUENCE [LARGE SCALE GENOMIC DNA]</scope>
    <source>
        <strain evidence="9 10">NEAU-LL90</strain>
    </source>
</reference>
<dbReference type="Pfam" id="PF14765">
    <property type="entry name" value="PS-DH"/>
    <property type="match status" value="1"/>
</dbReference>
<dbReference type="Gene3D" id="3.10.129.110">
    <property type="entry name" value="Polyketide synthase dehydratase"/>
    <property type="match status" value="1"/>
</dbReference>
<evidence type="ECO:0000256" key="3">
    <source>
        <dbReference type="ARBA" id="ARBA00022679"/>
    </source>
</evidence>
<keyword evidence="10" id="KW-1185">Reference proteome</keyword>
<dbReference type="InterPro" id="IPR032821">
    <property type="entry name" value="PKS_assoc"/>
</dbReference>
<dbReference type="GO" id="GO:0031177">
    <property type="term" value="F:phosphopantetheine binding"/>
    <property type="evidence" value="ECO:0007669"/>
    <property type="project" value="InterPro"/>
</dbReference>
<proteinExistence type="predicted"/>
<dbReference type="SUPFAM" id="SSF52151">
    <property type="entry name" value="FabD/lysophospholipase-like"/>
    <property type="match status" value="1"/>
</dbReference>
<dbReference type="InterPro" id="IPR016036">
    <property type="entry name" value="Malonyl_transacylase_ACP-bd"/>
</dbReference>
<dbReference type="SMART" id="SM00824">
    <property type="entry name" value="PKS_TE"/>
    <property type="match status" value="1"/>
</dbReference>
<dbReference type="Gene3D" id="3.40.50.1820">
    <property type="entry name" value="alpha/beta hydrolase"/>
    <property type="match status" value="1"/>
</dbReference>
<dbReference type="Pfam" id="PF21089">
    <property type="entry name" value="PKS_DH_N"/>
    <property type="match status" value="1"/>
</dbReference>
<dbReference type="Proteomes" id="UP000279275">
    <property type="component" value="Unassembled WGS sequence"/>
</dbReference>
<dbReference type="Gene3D" id="3.40.366.10">
    <property type="entry name" value="Malonyl-Coenzyme A Acyl Carrier Protein, domain 2"/>
    <property type="match status" value="1"/>
</dbReference>
<dbReference type="InterPro" id="IPR006162">
    <property type="entry name" value="Ppantetheine_attach_site"/>
</dbReference>
<dbReference type="GO" id="GO:0004312">
    <property type="term" value="F:fatty acid synthase activity"/>
    <property type="evidence" value="ECO:0007669"/>
    <property type="project" value="TreeGrafter"/>
</dbReference>
<sequence>MSLSMNEVVEALRKSVKENTVLRRSNEELIAARSEPIAIVGMGCRYPGGVTSPQELWDLVLHGRDGVSEFPSDRGWDVARLYDPDPDAVGKSYVREGGFLHDAGLFDAGFFGISPREAIVMDPQQRLLLETVWEALEDAGINPKSLQGSNTGVFVGAMYHDYPMNAATGSIVSGRVSYTLGLEGPSVSVDTACSSSLVALHQAAAAVRSGECGLALVGGVAVMSTPEVFVEFSRQRGLAADGRCKSFAEAADGTGWSEGVGVLVVERLSDARRRGHRVLAVVRGSAVNQDGASNGLTAPNGPAQQRVIRQALANAGLSAADVDVVEAHGTGTTLGDPIEAQALLATYGQDRPAGRPLWLGSLKSNIGHAQAAAGVGGVIKMVQAMRHGVLPKTLHVDRPSTHVDWSAGSVELLTEQRPWESEGPRRAGVSSFGISGTNTHVILEQAPEYGPVEEEAGAAPDGVVADIPSAGTTPWVISARSPEALVEQASRLAASVSARPELAAASVAWSLVSSRARFEHRAVVLGADRTELLRGLDALAAGRDDAAVVRGSAPAAGKVALVFPGQGAQWAGMGRELAQAFPVFGAAFDETVTLLEKQLGAALREVLWGSDESLVQDTMVAQAGLFAVGVGVHRLLSAWGVTPALVAGHSIGEIAAAHAAGVLSLEDAVVLVAARGRLMAALPAGGAMVAVTAGEAAVQGVLTDLGSDAAIAAVNGPRAVVVSGRAASIAAAAEALRSAGHRVTPLRVSHAFHSPLMEPMLAEFGAVAAGLSFAEPRIPLISTVTGAPAGAEVSTPEYWVRQVRETVRFAAGMRSLQAAGAGTFVVAGPDGGLSALISESVAGPALVVPVLRKPRAAVPASTDPAGQGSDEASVPQAGTEIRAALRALSELFTAGVDLDWKQLWPGRAPRRVDLPTYAFRHRRYWLDATAHSGDAASLGLDGVDHPLLGAVVSTPDSGGLIVTGRVSLPAQPWLADHRFGRAAVLPVAAFVELAVRAGDEVGCGVLRELILETPLVLPRTDGVHLRIIVGPAGDRGDRTVAIHSRTETGAARAWTPHARGVLGAAADGTAPEPVAWPPADAQQLPVDDFYDRMAATGRRYGPLFRGVRALWRRDTEVFAEVSVPADSGADRYGLHPAVLDAVLQVATTVAGVEAGDAPLLPVEWADVRLFAGGADAVRARIVSGESGVAVDVVDRAGDPVLSIGSVRCRPVVVASTADDLRPPDSAAPERRAVTGTRRRVARAADPREFVRGLAALPAAEQEQALEALVLEQISAVLALPATGETIRLFDAGFDSLTSVQLRNRLNAALGLDISIVAIFDCRDTATLARFLRESLTAGAGFTPGPANPAADVLVEIYRKAVESGQVDDAEHLLTAVAAQRPTFGLDDLPPARTIELASGPAPTHLVLLCTPVYTGGVQEHMRLAAHFAGIRRVSSVPLHGFLPGEVLPESPEIALEMLARRVAEIVGDEPFVLAGHSAGGHVANATAAVLGAAHGLTPAGVALLDTFTVESWALQRRQLQRAMVDNIAATGSMNGVNLTAMQYWFSLVLGFIRDDVGCDTLLVQCRKPFFTDGTAAAEVPEPLLAQPLSPQVTVLPVDADHFSMVGADSGVTAEALESWLQRSDRQHRTNIAEPSA</sequence>
<dbReference type="InterPro" id="IPR001227">
    <property type="entry name" value="Ac_transferase_dom_sf"/>
</dbReference>
<evidence type="ECO:0000256" key="1">
    <source>
        <dbReference type="ARBA" id="ARBA00022450"/>
    </source>
</evidence>
<dbReference type="SMART" id="SM00826">
    <property type="entry name" value="PKS_DH"/>
    <property type="match status" value="1"/>
</dbReference>
<dbReference type="Pfam" id="PF16197">
    <property type="entry name" value="KAsynt_C_assoc"/>
    <property type="match status" value="1"/>
</dbReference>
<dbReference type="PROSITE" id="PS50075">
    <property type="entry name" value="CARRIER"/>
    <property type="match status" value="1"/>
</dbReference>
<dbReference type="InterPro" id="IPR036736">
    <property type="entry name" value="ACP-like_sf"/>
</dbReference>
<dbReference type="SUPFAM" id="SSF53901">
    <property type="entry name" value="Thiolase-like"/>
    <property type="match status" value="1"/>
</dbReference>
<dbReference type="SUPFAM" id="SSF47336">
    <property type="entry name" value="ACP-like"/>
    <property type="match status" value="1"/>
</dbReference>
<feature type="region of interest" description="C-terminal hotdog fold" evidence="5">
    <location>
        <begin position="1081"/>
        <end position="1217"/>
    </location>
</feature>
<dbReference type="InterPro" id="IPR001031">
    <property type="entry name" value="Thioesterase"/>
</dbReference>
<dbReference type="SMART" id="SM00823">
    <property type="entry name" value="PKS_PP"/>
    <property type="match status" value="1"/>
</dbReference>